<organism evidence="4 5">
    <name type="scientific">Blepharisma stoltei</name>
    <dbReference type="NCBI Taxonomy" id="1481888"/>
    <lineage>
        <taxon>Eukaryota</taxon>
        <taxon>Sar</taxon>
        <taxon>Alveolata</taxon>
        <taxon>Ciliophora</taxon>
        <taxon>Postciliodesmatophora</taxon>
        <taxon>Heterotrichea</taxon>
        <taxon>Heterotrichida</taxon>
        <taxon>Blepharismidae</taxon>
        <taxon>Blepharisma</taxon>
    </lineage>
</organism>
<keyword evidence="5" id="KW-1185">Reference proteome</keyword>
<dbReference type="Gene3D" id="2.130.10.10">
    <property type="entry name" value="YVTN repeat-like/Quinoprotein amine dehydrogenase"/>
    <property type="match status" value="1"/>
</dbReference>
<dbReference type="InterPro" id="IPR048720">
    <property type="entry name" value="PROPPIN"/>
</dbReference>
<comment type="similarity">
    <text evidence="3">Belongs to the WD repeat PROPPIN family.</text>
</comment>
<evidence type="ECO:0000313" key="5">
    <source>
        <dbReference type="Proteomes" id="UP001162131"/>
    </source>
</evidence>
<dbReference type="SUPFAM" id="SSF50978">
    <property type="entry name" value="WD40 repeat-like"/>
    <property type="match status" value="1"/>
</dbReference>
<keyword evidence="1" id="KW-0853">WD repeat</keyword>
<evidence type="ECO:0000256" key="3">
    <source>
        <dbReference type="ARBA" id="ARBA00025740"/>
    </source>
</evidence>
<dbReference type="InterPro" id="IPR015943">
    <property type="entry name" value="WD40/YVTN_repeat-like_dom_sf"/>
</dbReference>
<evidence type="ECO:0008006" key="6">
    <source>
        <dbReference type="Google" id="ProtNLM"/>
    </source>
</evidence>
<dbReference type="EMBL" id="CAJZBQ010000046">
    <property type="protein sequence ID" value="CAG9328855.1"/>
    <property type="molecule type" value="Genomic_DNA"/>
</dbReference>
<dbReference type="AlphaFoldDB" id="A0AAU9JTH6"/>
<dbReference type="GO" id="GO:0005737">
    <property type="term" value="C:cytoplasm"/>
    <property type="evidence" value="ECO:0007669"/>
    <property type="project" value="UniProtKB-ARBA"/>
</dbReference>
<dbReference type="InterPro" id="IPR001680">
    <property type="entry name" value="WD40_rpt"/>
</dbReference>
<evidence type="ECO:0000256" key="2">
    <source>
        <dbReference type="ARBA" id="ARBA00022737"/>
    </source>
</evidence>
<gene>
    <name evidence="4" type="ORF">BSTOLATCC_MIC46839</name>
</gene>
<reference evidence="4" key="1">
    <citation type="submission" date="2021-09" db="EMBL/GenBank/DDBJ databases">
        <authorList>
            <consortium name="AG Swart"/>
            <person name="Singh M."/>
            <person name="Singh A."/>
            <person name="Seah K."/>
            <person name="Emmerich C."/>
        </authorList>
    </citation>
    <scope>NUCLEOTIDE SEQUENCE</scope>
    <source>
        <strain evidence="4">ATCC30299</strain>
    </source>
</reference>
<dbReference type="InterPro" id="IPR036322">
    <property type="entry name" value="WD40_repeat_dom_sf"/>
</dbReference>
<name>A0AAU9JTH6_9CILI</name>
<dbReference type="PANTHER" id="PTHR11227">
    <property type="entry name" value="WD-REPEAT PROTEIN INTERACTING WITH PHOSPHOINOSIDES WIPI -RELATED"/>
    <property type="match status" value="1"/>
</dbReference>
<dbReference type="Pfam" id="PF21032">
    <property type="entry name" value="PROPPIN"/>
    <property type="match status" value="1"/>
</dbReference>
<evidence type="ECO:0000256" key="1">
    <source>
        <dbReference type="ARBA" id="ARBA00022574"/>
    </source>
</evidence>
<dbReference type="SMART" id="SM00320">
    <property type="entry name" value="WD40"/>
    <property type="match status" value="3"/>
</dbReference>
<proteinExistence type="inferred from homology"/>
<keyword evidence="2" id="KW-0677">Repeat</keyword>
<sequence>MATAQPIVHRSRFAEELLSVRFNQDYSCFCVGTDNGFRIFKSNPLKYCFRRDFSGGIGIVELLHRSNIVALVGGGKTPRYPPNKVIIWDDHQMRPIGELTFRTEVRGVKLRKDRIIVVLENKIYVYNLEDLKVRDNIQTAPNPKGICAVSYLDERIVLACPDKVKGSVRVQIYNEEKSVSIHAHGTAIMCLELNYDGTMLATASDKGTVIRIFKPDDGSLLQELRRGIDRAEIYCLSFHPSSKWLICSSDKGTVHVFSTDTTKHLNPRSAFAFMKYILKGYFESEWSFAQFRVRDAKTICAFGAVKNTIIVLNADGCYYLASFNSDEGGECQLIHQEQVVDIE</sequence>
<accession>A0AAU9JTH6</accession>
<protein>
    <recommendedName>
        <fullName evidence="6">WD repeat domain phosphoinositide-interacting protein 3</fullName>
    </recommendedName>
</protein>
<comment type="caution">
    <text evidence="4">The sequence shown here is derived from an EMBL/GenBank/DDBJ whole genome shotgun (WGS) entry which is preliminary data.</text>
</comment>
<dbReference type="Proteomes" id="UP001162131">
    <property type="component" value="Unassembled WGS sequence"/>
</dbReference>
<evidence type="ECO:0000313" key="4">
    <source>
        <dbReference type="EMBL" id="CAG9328855.1"/>
    </source>
</evidence>